<name>A0ACB8SK48_9AGAM</name>
<comment type="caution">
    <text evidence="1">The sequence shown here is derived from an EMBL/GenBank/DDBJ whole genome shotgun (WGS) entry which is preliminary data.</text>
</comment>
<dbReference type="EMBL" id="MU277258">
    <property type="protein sequence ID" value="KAI0056759.1"/>
    <property type="molecule type" value="Genomic_DNA"/>
</dbReference>
<evidence type="ECO:0000313" key="2">
    <source>
        <dbReference type="Proteomes" id="UP000814140"/>
    </source>
</evidence>
<organism evidence="1 2">
    <name type="scientific">Artomyces pyxidatus</name>
    <dbReference type="NCBI Taxonomy" id="48021"/>
    <lineage>
        <taxon>Eukaryota</taxon>
        <taxon>Fungi</taxon>
        <taxon>Dikarya</taxon>
        <taxon>Basidiomycota</taxon>
        <taxon>Agaricomycotina</taxon>
        <taxon>Agaricomycetes</taxon>
        <taxon>Russulales</taxon>
        <taxon>Auriscalpiaceae</taxon>
        <taxon>Artomyces</taxon>
    </lineage>
</organism>
<sequence length="337" mass="36612">MAKLIVVLGATGKQIQGGSIVAAFLKDPAYKVRVVVRDPTSASGKALALKGAEVVQGDLLDGETLKRAFQGANIVYGMTTGFWVNKHIIGPATPNHSLFQLSADIERTQGTNIVNAVLPIVDTTLELFIFSSLSAARRLSGGKYTGVYHFDAKADVVDALQRDHPELAAKTAILQLGMFASNWRAPTPIRPTRQPDGSYEIAAVGSGDAAIPMVDAERDPATFVRALATRRPGHMQTYLGFGEMVSFNSWAALWGKVNGVKAYYKELTIDEYDERLTAVPGLGRELGEMHAYGAEFGYDGGEKDVIPMTALELERPVTTMEEYIRNEDWSSVLNDRS</sequence>
<accession>A0ACB8SK48</accession>
<keyword evidence="2" id="KW-1185">Reference proteome</keyword>
<dbReference type="Proteomes" id="UP000814140">
    <property type="component" value="Unassembled WGS sequence"/>
</dbReference>
<proteinExistence type="predicted"/>
<gene>
    <name evidence="1" type="ORF">BV25DRAFT_1813450</name>
</gene>
<evidence type="ECO:0000313" key="1">
    <source>
        <dbReference type="EMBL" id="KAI0056759.1"/>
    </source>
</evidence>
<protein>
    <submittedName>
        <fullName evidence="1">NAD(P)-binding protein</fullName>
    </submittedName>
</protein>
<reference evidence="1" key="2">
    <citation type="journal article" date="2022" name="New Phytol.">
        <title>Evolutionary transition to the ectomycorrhizal habit in the genomes of a hyperdiverse lineage of mushroom-forming fungi.</title>
        <authorList>
            <person name="Looney B."/>
            <person name="Miyauchi S."/>
            <person name="Morin E."/>
            <person name="Drula E."/>
            <person name="Courty P.E."/>
            <person name="Kohler A."/>
            <person name="Kuo A."/>
            <person name="LaButti K."/>
            <person name="Pangilinan J."/>
            <person name="Lipzen A."/>
            <person name="Riley R."/>
            <person name="Andreopoulos W."/>
            <person name="He G."/>
            <person name="Johnson J."/>
            <person name="Nolan M."/>
            <person name="Tritt A."/>
            <person name="Barry K.W."/>
            <person name="Grigoriev I.V."/>
            <person name="Nagy L.G."/>
            <person name="Hibbett D."/>
            <person name="Henrissat B."/>
            <person name="Matheny P.B."/>
            <person name="Labbe J."/>
            <person name="Martin F.M."/>
        </authorList>
    </citation>
    <scope>NUCLEOTIDE SEQUENCE</scope>
    <source>
        <strain evidence="1">HHB10654</strain>
    </source>
</reference>
<reference evidence="1" key="1">
    <citation type="submission" date="2021-03" db="EMBL/GenBank/DDBJ databases">
        <authorList>
            <consortium name="DOE Joint Genome Institute"/>
            <person name="Ahrendt S."/>
            <person name="Looney B.P."/>
            <person name="Miyauchi S."/>
            <person name="Morin E."/>
            <person name="Drula E."/>
            <person name="Courty P.E."/>
            <person name="Chicoki N."/>
            <person name="Fauchery L."/>
            <person name="Kohler A."/>
            <person name="Kuo A."/>
            <person name="Labutti K."/>
            <person name="Pangilinan J."/>
            <person name="Lipzen A."/>
            <person name="Riley R."/>
            <person name="Andreopoulos W."/>
            <person name="He G."/>
            <person name="Johnson J."/>
            <person name="Barry K.W."/>
            <person name="Grigoriev I.V."/>
            <person name="Nagy L."/>
            <person name="Hibbett D."/>
            <person name="Henrissat B."/>
            <person name="Matheny P.B."/>
            <person name="Labbe J."/>
            <person name="Martin F."/>
        </authorList>
    </citation>
    <scope>NUCLEOTIDE SEQUENCE</scope>
    <source>
        <strain evidence="1">HHB10654</strain>
    </source>
</reference>